<protein>
    <submittedName>
        <fullName evidence="1">Uncharacterized protein</fullName>
    </submittedName>
</protein>
<comment type="caution">
    <text evidence="1">The sequence shown here is derived from an EMBL/GenBank/DDBJ whole genome shotgun (WGS) entry which is preliminary data.</text>
</comment>
<name>A0A917HEI9_9BACI</name>
<sequence length="108" mass="12607">MNNSNELRIVIYTRNTAIEQPQGRYLYRDVYLLKCLYERNGYPINKIYREPSSKIRPSERPVLKKLLKDEHLATKRDMPLSNLAKLIIGKEQILKGGEWNGSTNRNAS</sequence>
<dbReference type="EMBL" id="BMFR01000008">
    <property type="protein sequence ID" value="GGG76703.1"/>
    <property type="molecule type" value="Genomic_DNA"/>
</dbReference>
<dbReference type="Proteomes" id="UP000622860">
    <property type="component" value="Unassembled WGS sequence"/>
</dbReference>
<proteinExistence type="predicted"/>
<evidence type="ECO:0000313" key="1">
    <source>
        <dbReference type="EMBL" id="GGG76703.1"/>
    </source>
</evidence>
<accession>A0A917HEI9</accession>
<reference evidence="1" key="1">
    <citation type="journal article" date="2014" name="Int. J. Syst. Evol. Microbiol.">
        <title>Complete genome sequence of Corynebacterium casei LMG S-19264T (=DSM 44701T), isolated from a smear-ripened cheese.</title>
        <authorList>
            <consortium name="US DOE Joint Genome Institute (JGI-PGF)"/>
            <person name="Walter F."/>
            <person name="Albersmeier A."/>
            <person name="Kalinowski J."/>
            <person name="Ruckert C."/>
        </authorList>
    </citation>
    <scope>NUCLEOTIDE SEQUENCE</scope>
    <source>
        <strain evidence="1">CGMCC 1.12754</strain>
    </source>
</reference>
<organism evidence="1 2">
    <name type="scientific">Virgibacillus oceani</name>
    <dbReference type="NCBI Taxonomy" id="1479511"/>
    <lineage>
        <taxon>Bacteria</taxon>
        <taxon>Bacillati</taxon>
        <taxon>Bacillota</taxon>
        <taxon>Bacilli</taxon>
        <taxon>Bacillales</taxon>
        <taxon>Bacillaceae</taxon>
        <taxon>Virgibacillus</taxon>
    </lineage>
</organism>
<keyword evidence="2" id="KW-1185">Reference proteome</keyword>
<gene>
    <name evidence="1" type="ORF">GCM10011398_22150</name>
</gene>
<dbReference type="RefSeq" id="WP_188455463.1">
    <property type="nucleotide sequence ID" value="NZ_BMFR01000008.1"/>
</dbReference>
<evidence type="ECO:0000313" key="2">
    <source>
        <dbReference type="Proteomes" id="UP000622860"/>
    </source>
</evidence>
<dbReference type="AlphaFoldDB" id="A0A917HEI9"/>
<reference evidence="1" key="2">
    <citation type="submission" date="2020-09" db="EMBL/GenBank/DDBJ databases">
        <authorList>
            <person name="Sun Q."/>
            <person name="Zhou Y."/>
        </authorList>
    </citation>
    <scope>NUCLEOTIDE SEQUENCE</scope>
    <source>
        <strain evidence="1">CGMCC 1.12754</strain>
    </source>
</reference>